<accession>A0ACB7SQM7</accession>
<evidence type="ECO:0000313" key="1">
    <source>
        <dbReference type="EMBL" id="KAH6936945.1"/>
    </source>
</evidence>
<gene>
    <name evidence="1" type="ORF">HPB50_024211</name>
</gene>
<name>A0ACB7SQM7_HYAAI</name>
<evidence type="ECO:0000313" key="2">
    <source>
        <dbReference type="Proteomes" id="UP000821845"/>
    </source>
</evidence>
<comment type="caution">
    <text evidence="1">The sequence shown here is derived from an EMBL/GenBank/DDBJ whole genome shotgun (WGS) entry which is preliminary data.</text>
</comment>
<reference evidence="1" key="1">
    <citation type="submission" date="2020-05" db="EMBL/GenBank/DDBJ databases">
        <title>Large-scale comparative analyses of tick genomes elucidate their genetic diversity and vector capacities.</title>
        <authorList>
            <person name="Jia N."/>
            <person name="Wang J."/>
            <person name="Shi W."/>
            <person name="Du L."/>
            <person name="Sun Y."/>
            <person name="Zhan W."/>
            <person name="Jiang J."/>
            <person name="Wang Q."/>
            <person name="Zhang B."/>
            <person name="Ji P."/>
            <person name="Sakyi L.B."/>
            <person name="Cui X."/>
            <person name="Yuan T."/>
            <person name="Jiang B."/>
            <person name="Yang W."/>
            <person name="Lam T.T.-Y."/>
            <person name="Chang Q."/>
            <person name="Ding S."/>
            <person name="Wang X."/>
            <person name="Zhu J."/>
            <person name="Ruan X."/>
            <person name="Zhao L."/>
            <person name="Wei J."/>
            <person name="Que T."/>
            <person name="Du C."/>
            <person name="Cheng J."/>
            <person name="Dai P."/>
            <person name="Han X."/>
            <person name="Huang E."/>
            <person name="Gao Y."/>
            <person name="Liu J."/>
            <person name="Shao H."/>
            <person name="Ye R."/>
            <person name="Li L."/>
            <person name="Wei W."/>
            <person name="Wang X."/>
            <person name="Wang C."/>
            <person name="Yang T."/>
            <person name="Huo Q."/>
            <person name="Li W."/>
            <person name="Guo W."/>
            <person name="Chen H."/>
            <person name="Zhou L."/>
            <person name="Ni X."/>
            <person name="Tian J."/>
            <person name="Zhou Y."/>
            <person name="Sheng Y."/>
            <person name="Liu T."/>
            <person name="Pan Y."/>
            <person name="Xia L."/>
            <person name="Li J."/>
            <person name="Zhao F."/>
            <person name="Cao W."/>
        </authorList>
    </citation>
    <scope>NUCLEOTIDE SEQUENCE</scope>
    <source>
        <strain evidence="1">Hyas-2018</strain>
    </source>
</reference>
<protein>
    <submittedName>
        <fullName evidence="1">Uncharacterized protein</fullName>
    </submittedName>
</protein>
<dbReference type="EMBL" id="CM023483">
    <property type="protein sequence ID" value="KAH6936945.1"/>
    <property type="molecule type" value="Genomic_DNA"/>
</dbReference>
<organism evidence="1 2">
    <name type="scientific">Hyalomma asiaticum</name>
    <name type="common">Tick</name>
    <dbReference type="NCBI Taxonomy" id="266040"/>
    <lineage>
        <taxon>Eukaryota</taxon>
        <taxon>Metazoa</taxon>
        <taxon>Ecdysozoa</taxon>
        <taxon>Arthropoda</taxon>
        <taxon>Chelicerata</taxon>
        <taxon>Arachnida</taxon>
        <taxon>Acari</taxon>
        <taxon>Parasitiformes</taxon>
        <taxon>Ixodida</taxon>
        <taxon>Ixodoidea</taxon>
        <taxon>Ixodidae</taxon>
        <taxon>Hyalomminae</taxon>
        <taxon>Hyalomma</taxon>
    </lineage>
</organism>
<proteinExistence type="predicted"/>
<sequence>MPRRKEIKQKKKKKKRWSRDWIGYTGGAPPPLCRPLSSPRCFFVVLYVLLHFVSLVSFNLDDRCPVDFLLSFLLSFFLSFFLSFPHPVGRHDQARAFQRGFGDRPPSDRIRQAIECQLSPRGGLSRTVLFFVA</sequence>
<keyword evidence="2" id="KW-1185">Reference proteome</keyword>
<dbReference type="Proteomes" id="UP000821845">
    <property type="component" value="Chromosome 3"/>
</dbReference>